<dbReference type="InterPro" id="IPR014347">
    <property type="entry name" value="Tautomerase/MIF_sf"/>
</dbReference>
<dbReference type="EMBL" id="JXLB01000011">
    <property type="protein sequence ID" value="OJG81191.1"/>
    <property type="molecule type" value="Genomic_DNA"/>
</dbReference>
<accession>A0A1L8WJI4</accession>
<evidence type="ECO:0000313" key="6">
    <source>
        <dbReference type="EMBL" id="OJG81191.1"/>
    </source>
</evidence>
<keyword evidence="7" id="KW-1185">Reference proteome</keyword>
<feature type="domain" description="4-oxalocrotonate tautomerase-like" evidence="5">
    <location>
        <begin position="17"/>
        <end position="72"/>
    </location>
</feature>
<proteinExistence type="inferred from homology"/>
<evidence type="ECO:0000256" key="2">
    <source>
        <dbReference type="ARBA" id="ARBA00023235"/>
    </source>
</evidence>
<dbReference type="PANTHER" id="PTHR35530">
    <property type="entry name" value="TAUTOMERASE-RELATED"/>
    <property type="match status" value="1"/>
</dbReference>
<dbReference type="STRING" id="150033.RV14_GL000346"/>
<dbReference type="EC" id="5.3.2.-" evidence="4"/>
<dbReference type="GO" id="GO:0016853">
    <property type="term" value="F:isomerase activity"/>
    <property type="evidence" value="ECO:0007669"/>
    <property type="project" value="UniProtKB-UniRule"/>
</dbReference>
<reference evidence="6 7" key="1">
    <citation type="submission" date="2014-12" db="EMBL/GenBank/DDBJ databases">
        <title>Draft genome sequences of 29 type strains of Enterococci.</title>
        <authorList>
            <person name="Zhong Z."/>
            <person name="Sun Z."/>
            <person name="Liu W."/>
            <person name="Zhang W."/>
            <person name="Zhang H."/>
        </authorList>
    </citation>
    <scope>NUCLEOTIDE SEQUENCE [LARGE SCALE GENOMIC DNA]</scope>
    <source>
        <strain evidence="6 7">DSM 15687</strain>
    </source>
</reference>
<dbReference type="InterPro" id="IPR004370">
    <property type="entry name" value="4-OT-like_dom"/>
</dbReference>
<evidence type="ECO:0000256" key="1">
    <source>
        <dbReference type="ARBA" id="ARBA00006723"/>
    </source>
</evidence>
<name>A0A1L8WJI4_9ENTE</name>
<dbReference type="PANTHER" id="PTHR35530:SF1">
    <property type="entry name" value="2-HYDROXYMUCONATE TAUTOMERASE"/>
    <property type="match status" value="1"/>
</dbReference>
<comment type="similarity">
    <text evidence="1 4">Belongs to the 4-oxalocrotonate tautomerase family.</text>
</comment>
<dbReference type="Proteomes" id="UP000182152">
    <property type="component" value="Unassembled WGS sequence"/>
</dbReference>
<evidence type="ECO:0000313" key="7">
    <source>
        <dbReference type="Proteomes" id="UP000182152"/>
    </source>
</evidence>
<feature type="active site" description="Proton acceptor; via imino nitrogen" evidence="3">
    <location>
        <position position="17"/>
    </location>
</feature>
<dbReference type="NCBIfam" id="NF002571">
    <property type="entry name" value="PRK02220.1"/>
    <property type="match status" value="1"/>
</dbReference>
<keyword evidence="2 4" id="KW-0413">Isomerase</keyword>
<dbReference type="NCBIfam" id="TIGR00013">
    <property type="entry name" value="taut"/>
    <property type="match status" value="1"/>
</dbReference>
<dbReference type="SUPFAM" id="SSF55331">
    <property type="entry name" value="Tautomerase/MIF"/>
    <property type="match status" value="1"/>
</dbReference>
<sequence length="74" mass="8683">MRYDQTNEKVKGDKIMPFVHVELMEGRSLEQLENMMKDITEAVHKNTQAPKEHIHVIINEMKKGTYGVNGEWKK</sequence>
<dbReference type="InterPro" id="IPR018191">
    <property type="entry name" value="4-OT"/>
</dbReference>
<comment type="caution">
    <text evidence="6">The sequence shown here is derived from an EMBL/GenBank/DDBJ whole genome shotgun (WGS) entry which is preliminary data.</text>
</comment>
<protein>
    <recommendedName>
        <fullName evidence="4">Tautomerase</fullName>
        <ecNumber evidence="4">5.3.2.-</ecNumber>
    </recommendedName>
</protein>
<gene>
    <name evidence="6" type="ORF">RV14_GL000346</name>
</gene>
<evidence type="ECO:0000256" key="4">
    <source>
        <dbReference type="RuleBase" id="RU362032"/>
    </source>
</evidence>
<evidence type="ECO:0000256" key="3">
    <source>
        <dbReference type="PIRSR" id="PIRSR618191-1"/>
    </source>
</evidence>
<evidence type="ECO:0000259" key="5">
    <source>
        <dbReference type="Pfam" id="PF01361"/>
    </source>
</evidence>
<dbReference type="Pfam" id="PF01361">
    <property type="entry name" value="Tautomerase"/>
    <property type="match status" value="1"/>
</dbReference>
<organism evidence="6 7">
    <name type="scientific">Enterococcus ratti</name>
    <dbReference type="NCBI Taxonomy" id="150033"/>
    <lineage>
        <taxon>Bacteria</taxon>
        <taxon>Bacillati</taxon>
        <taxon>Bacillota</taxon>
        <taxon>Bacilli</taxon>
        <taxon>Lactobacillales</taxon>
        <taxon>Enterococcaceae</taxon>
        <taxon>Enterococcus</taxon>
    </lineage>
</organism>
<dbReference type="Gene3D" id="3.30.429.10">
    <property type="entry name" value="Macrophage Migration Inhibitory Factor"/>
    <property type="match status" value="1"/>
</dbReference>
<dbReference type="AlphaFoldDB" id="A0A1L8WJI4"/>